<dbReference type="EMBL" id="ABCK01000041">
    <property type="protein sequence ID" value="EDM24965.1"/>
    <property type="molecule type" value="Genomic_DNA"/>
</dbReference>
<gene>
    <name evidence="1" type="ORF">LNTAR_03069</name>
</gene>
<proteinExistence type="predicted"/>
<evidence type="ECO:0000313" key="2">
    <source>
        <dbReference type="Proteomes" id="UP000004947"/>
    </source>
</evidence>
<protein>
    <submittedName>
        <fullName evidence="1">Uncharacterized protein</fullName>
    </submittedName>
</protein>
<comment type="caution">
    <text evidence="1">The sequence shown here is derived from an EMBL/GenBank/DDBJ whole genome shotgun (WGS) entry which is preliminary data.</text>
</comment>
<organism evidence="1 2">
    <name type="scientific">Lentisphaera araneosa HTCC2155</name>
    <dbReference type="NCBI Taxonomy" id="313628"/>
    <lineage>
        <taxon>Bacteria</taxon>
        <taxon>Pseudomonadati</taxon>
        <taxon>Lentisphaerota</taxon>
        <taxon>Lentisphaeria</taxon>
        <taxon>Lentisphaerales</taxon>
        <taxon>Lentisphaeraceae</taxon>
        <taxon>Lentisphaera</taxon>
    </lineage>
</organism>
<name>A6DTU4_9BACT</name>
<accession>A6DTU4</accession>
<evidence type="ECO:0000313" key="1">
    <source>
        <dbReference type="EMBL" id="EDM24965.1"/>
    </source>
</evidence>
<sequence>METANFANYTNVGRKKMELRESADWADG</sequence>
<dbReference type="AlphaFoldDB" id="A6DTU4"/>
<reference evidence="1 2" key="1">
    <citation type="journal article" date="2010" name="J. Bacteriol.">
        <title>Genome sequence of Lentisphaera araneosa HTCC2155T, the type species of the order Lentisphaerales in the phylum Lentisphaerae.</title>
        <authorList>
            <person name="Thrash J.C."/>
            <person name="Cho J.C."/>
            <person name="Vergin K.L."/>
            <person name="Morris R.M."/>
            <person name="Giovannoni S.J."/>
        </authorList>
    </citation>
    <scope>NUCLEOTIDE SEQUENCE [LARGE SCALE GENOMIC DNA]</scope>
    <source>
        <strain evidence="1 2">HTCC2155</strain>
    </source>
</reference>
<keyword evidence="2" id="KW-1185">Reference proteome</keyword>
<dbReference type="Proteomes" id="UP000004947">
    <property type="component" value="Unassembled WGS sequence"/>
</dbReference>